<dbReference type="RefSeq" id="WP_053342016.1">
    <property type="nucleotide sequence ID" value="NZ_LFPG01000004.1"/>
</dbReference>
<comment type="caution">
    <text evidence="1">The sequence shown here is derived from an EMBL/GenBank/DDBJ whole genome shotgun (WGS) entry which is preliminary data.</text>
</comment>
<accession>A0A0L9YAV1</accession>
<evidence type="ECO:0000313" key="2">
    <source>
        <dbReference type="Proteomes" id="UP000476820"/>
    </source>
</evidence>
<protein>
    <submittedName>
        <fullName evidence="1">Uncharacterized protein</fullName>
    </submittedName>
</protein>
<dbReference type="OrthoDB" id="1910805at2"/>
<reference evidence="1 2" key="1">
    <citation type="submission" date="2019-04" db="EMBL/GenBank/DDBJ databases">
        <title>Genome sequencing of Clostridium botulinum Groups I-IV and Clostridium butyricum.</title>
        <authorList>
            <person name="Brunt J."/>
            <person name="Van Vliet A.H.M."/>
            <person name="Stringer S.C."/>
            <person name="Carter A.T."/>
            <person name="Peck M.W."/>
        </authorList>
    </citation>
    <scope>NUCLEOTIDE SEQUENCE [LARGE SCALE GENOMIC DNA]</scope>
    <source>
        <strain evidence="1 2">1605</strain>
    </source>
</reference>
<sequence>MGRAENRRIQRKVNKKIGKQRVNNIVDGIDQELINSEIDRKCKIFQSMIVDSVVEAMKRNGLSNSQMKRISDDIELILRKKVHGVE</sequence>
<evidence type="ECO:0000313" key="1">
    <source>
        <dbReference type="EMBL" id="NFF87638.1"/>
    </source>
</evidence>
<proteinExistence type="predicted"/>
<dbReference type="Proteomes" id="UP000476820">
    <property type="component" value="Unassembled WGS sequence"/>
</dbReference>
<organism evidence="1 2">
    <name type="scientific">Clostridium botulinum</name>
    <dbReference type="NCBI Taxonomy" id="1491"/>
    <lineage>
        <taxon>Bacteria</taxon>
        <taxon>Bacillati</taxon>
        <taxon>Bacillota</taxon>
        <taxon>Clostridia</taxon>
        <taxon>Eubacteriales</taxon>
        <taxon>Clostridiaceae</taxon>
        <taxon>Clostridium</taxon>
    </lineage>
</organism>
<name>A0A0L9YAV1_CLOBO</name>
<dbReference type="AlphaFoldDB" id="A0A0L9YAV1"/>
<dbReference type="EMBL" id="SWOV01000014">
    <property type="protein sequence ID" value="NFF87638.1"/>
    <property type="molecule type" value="Genomic_DNA"/>
</dbReference>
<gene>
    <name evidence="1" type="ORF">FC774_07090</name>
</gene>